<dbReference type="Gene3D" id="3.90.550.10">
    <property type="entry name" value="Spore Coat Polysaccharide Biosynthesis Protein SpsA, Chain A"/>
    <property type="match status" value="1"/>
</dbReference>
<dbReference type="NCBIfam" id="NF003950">
    <property type="entry name" value="PRK05450.1-3"/>
    <property type="match status" value="1"/>
</dbReference>
<comment type="function">
    <text evidence="5">Activates KDO (a required 8-carbon sugar) for incorporation into bacterial lipopolysaccharide in Gram-negative bacteria.</text>
</comment>
<evidence type="ECO:0000256" key="1">
    <source>
        <dbReference type="ARBA" id="ARBA00004370"/>
    </source>
</evidence>
<evidence type="ECO:0000313" key="6">
    <source>
        <dbReference type="EMBL" id="OPE59020.1"/>
    </source>
</evidence>
<sequence>MTAAFTVVIPARYGSSRFPGKPLKTIAGKPMVQLVWEQARKSSAERVVIATDDARIVEACRAFGAEVLLTRDDHNSGTDRLAEVATQLGLAANAIVVNVQGDEPLIPPAVIDQVAANLAKHPEAGMATLAEPIDDVAALFNPNIVKVSTDINGLALTFSRAPLPWARDALARSKDELPADVPYRRHIGIYAYRAGFLHDFVSWGPCWLENTESLEQLRALWNGVRIHVADALEAPPGGVDTPEDLERVRRLLEAGCGLFSGWGR</sequence>
<evidence type="ECO:0000313" key="7">
    <source>
        <dbReference type="Proteomes" id="UP000189855"/>
    </source>
</evidence>
<dbReference type="PANTHER" id="PTHR42866:SF2">
    <property type="entry name" value="3-DEOXY-MANNO-OCTULOSONATE CYTIDYLYLTRANSFERASE, MITOCHONDRIAL"/>
    <property type="match status" value="1"/>
</dbReference>
<dbReference type="NCBIfam" id="TIGR00466">
    <property type="entry name" value="kdsB"/>
    <property type="match status" value="1"/>
</dbReference>
<dbReference type="RefSeq" id="WP_054089986.1">
    <property type="nucleotide sequence ID" value="NZ_JAIFYV010000012.1"/>
</dbReference>
<name>A0AB36KT81_PSEUB</name>
<comment type="pathway">
    <text evidence="5">Nucleotide-sugar biosynthesis; CMP-3-deoxy-D-manno-octulosonate biosynthesis; CMP-3-deoxy-D-manno-octulosonate from 3-deoxy-D-manno-octulosonate and CTP: step 1/1.</text>
</comment>
<dbReference type="InterPro" id="IPR003329">
    <property type="entry name" value="Cytidylyl_trans"/>
</dbReference>
<dbReference type="GO" id="GO:0033468">
    <property type="term" value="P:CMP-keto-3-deoxy-D-manno-octulosonic acid biosynthetic process"/>
    <property type="evidence" value="ECO:0007669"/>
    <property type="project" value="UniProtKB-UniRule"/>
</dbReference>
<evidence type="ECO:0000256" key="2">
    <source>
        <dbReference type="ARBA" id="ARBA00022679"/>
    </source>
</evidence>
<dbReference type="AlphaFoldDB" id="A0AB36KT81"/>
<keyword evidence="2 5" id="KW-0808">Transferase</keyword>
<dbReference type="GO" id="GO:0008690">
    <property type="term" value="F:3-deoxy-manno-octulosonate cytidylyltransferase activity"/>
    <property type="evidence" value="ECO:0007669"/>
    <property type="project" value="UniProtKB-UniRule"/>
</dbReference>
<dbReference type="Pfam" id="PF02348">
    <property type="entry name" value="CTP_transf_3"/>
    <property type="match status" value="1"/>
</dbReference>
<accession>A0AB36KT81</accession>
<dbReference type="PANTHER" id="PTHR42866">
    <property type="entry name" value="3-DEOXY-MANNO-OCTULOSONATE CYTIDYLYLTRANSFERASE"/>
    <property type="match status" value="1"/>
</dbReference>
<evidence type="ECO:0000256" key="5">
    <source>
        <dbReference type="HAMAP-Rule" id="MF_00057"/>
    </source>
</evidence>
<dbReference type="EMBL" id="MSDS01000018">
    <property type="protein sequence ID" value="OPE59020.1"/>
    <property type="molecule type" value="Genomic_DNA"/>
</dbReference>
<dbReference type="Proteomes" id="UP000189855">
    <property type="component" value="Unassembled WGS sequence"/>
</dbReference>
<dbReference type="NCBIfam" id="NF009905">
    <property type="entry name" value="PRK13368.1"/>
    <property type="match status" value="1"/>
</dbReference>
<protein>
    <recommendedName>
        <fullName evidence="5">3-deoxy-manno-octulosonate cytidylyltransferase</fullName>
        <ecNumber evidence="5">2.7.7.38</ecNumber>
    </recommendedName>
    <alternativeName>
        <fullName evidence="5">CMP-2-keto-3-deoxyoctulosonic acid synthase</fullName>
        <shortName evidence="5">CKS</shortName>
        <shortName evidence="5">CMP-KDO synthase</shortName>
    </alternativeName>
</protein>
<dbReference type="InterPro" id="IPR029044">
    <property type="entry name" value="Nucleotide-diphossugar_trans"/>
</dbReference>
<reference evidence="6 7" key="1">
    <citation type="journal article" date="2017" name="Mol. Ecol.">
        <title>Adaptation of the pathogen, Pseudomonas syringae, during experimental evolution on a native vs. alternative host plant.</title>
        <authorList>
            <person name="Meaden S."/>
            <person name="Koskella B."/>
        </authorList>
    </citation>
    <scope>NUCLEOTIDE SEQUENCE [LARGE SCALE GENOMIC DNA]</scope>
    <source>
        <strain evidence="6 7">PT23</strain>
    </source>
</reference>
<dbReference type="CDD" id="cd02517">
    <property type="entry name" value="CMP-KDO-Synthetase"/>
    <property type="match status" value="1"/>
</dbReference>
<gene>
    <name evidence="5" type="primary">kdsB</name>
    <name evidence="6" type="ORF">BTW15_16090</name>
</gene>
<organism evidence="6 7">
    <name type="scientific">Pseudomonas syringae pv. tomato</name>
    <dbReference type="NCBI Taxonomy" id="323"/>
    <lineage>
        <taxon>Bacteria</taxon>
        <taxon>Pseudomonadati</taxon>
        <taxon>Pseudomonadota</taxon>
        <taxon>Gammaproteobacteria</taxon>
        <taxon>Pseudomonadales</taxon>
        <taxon>Pseudomonadaceae</taxon>
        <taxon>Pseudomonas</taxon>
    </lineage>
</organism>
<dbReference type="GO" id="GO:0009103">
    <property type="term" value="P:lipopolysaccharide biosynthetic process"/>
    <property type="evidence" value="ECO:0007669"/>
    <property type="project" value="UniProtKB-UniRule"/>
</dbReference>
<evidence type="ECO:0000256" key="3">
    <source>
        <dbReference type="ARBA" id="ARBA00022695"/>
    </source>
</evidence>
<keyword evidence="3 5" id="KW-0548">Nucleotidyltransferase</keyword>
<keyword evidence="5" id="KW-0963">Cytoplasm</keyword>
<comment type="catalytic activity">
    <reaction evidence="5">
        <text>3-deoxy-alpha-D-manno-oct-2-ulosonate + CTP = CMP-3-deoxy-beta-D-manno-octulosonate + diphosphate</text>
        <dbReference type="Rhea" id="RHEA:23448"/>
        <dbReference type="ChEBI" id="CHEBI:33019"/>
        <dbReference type="ChEBI" id="CHEBI:37563"/>
        <dbReference type="ChEBI" id="CHEBI:85986"/>
        <dbReference type="ChEBI" id="CHEBI:85987"/>
        <dbReference type="EC" id="2.7.7.38"/>
    </reaction>
</comment>
<comment type="caution">
    <text evidence="6">The sequence shown here is derived from an EMBL/GenBank/DDBJ whole genome shotgun (WGS) entry which is preliminary data.</text>
</comment>
<dbReference type="GO" id="GO:0016020">
    <property type="term" value="C:membrane"/>
    <property type="evidence" value="ECO:0007669"/>
    <property type="project" value="UniProtKB-SubCell"/>
</dbReference>
<dbReference type="HAMAP" id="MF_00057">
    <property type="entry name" value="KdsB"/>
    <property type="match status" value="1"/>
</dbReference>
<dbReference type="GO" id="GO:0005829">
    <property type="term" value="C:cytosol"/>
    <property type="evidence" value="ECO:0007669"/>
    <property type="project" value="TreeGrafter"/>
</dbReference>
<keyword evidence="4 5" id="KW-0448">Lipopolysaccharide biosynthesis</keyword>
<dbReference type="FunFam" id="3.90.550.10:FF:000011">
    <property type="entry name" value="3-deoxy-manno-octulosonate cytidylyltransferase"/>
    <property type="match status" value="1"/>
</dbReference>
<dbReference type="NCBIfam" id="NF003952">
    <property type="entry name" value="PRK05450.1-5"/>
    <property type="match status" value="1"/>
</dbReference>
<dbReference type="EC" id="2.7.7.38" evidence="5"/>
<dbReference type="SUPFAM" id="SSF53448">
    <property type="entry name" value="Nucleotide-diphospho-sugar transferases"/>
    <property type="match status" value="1"/>
</dbReference>
<evidence type="ECO:0000256" key="4">
    <source>
        <dbReference type="ARBA" id="ARBA00022985"/>
    </source>
</evidence>
<comment type="subcellular location">
    <subcellularLocation>
        <location evidence="5">Cytoplasm</location>
    </subcellularLocation>
    <subcellularLocation>
        <location evidence="1">Membrane</location>
    </subcellularLocation>
</comment>
<comment type="similarity">
    <text evidence="5">Belongs to the KdsB family.</text>
</comment>
<dbReference type="InterPro" id="IPR004528">
    <property type="entry name" value="KdsB"/>
</dbReference>
<proteinExistence type="inferred from homology"/>